<accession>Q6HJQ0</accession>
<name>Q6HJQ0_BACHK</name>
<dbReference type="InterPro" id="IPR029063">
    <property type="entry name" value="SAM-dependent_MTases_sf"/>
</dbReference>
<reference evidence="3 4" key="1">
    <citation type="journal article" date="2006" name="J. Bacteriol.">
        <title>Pathogenomic sequence analysis of Bacillus cereus and Bacillus thuringiensis isolates closely related to Bacillus anthracis.</title>
        <authorList>
            <person name="Han C.S."/>
            <person name="Xie G."/>
            <person name="Challacombe J.F."/>
            <person name="Altherr M.R."/>
            <person name="Bhotika S.S."/>
            <person name="Brown N."/>
            <person name="Bruce D."/>
            <person name="Campbell C.S."/>
            <person name="Campbell M.L."/>
            <person name="Chen J."/>
            <person name="Chertkov O."/>
            <person name="Cleland C."/>
            <person name="Dimitrijevic M."/>
            <person name="Doggett N.A."/>
            <person name="Fawcett J.J."/>
            <person name="Glavina T."/>
            <person name="Goodwin L.A."/>
            <person name="Green L.D."/>
            <person name="Hill K.K."/>
            <person name="Hitchcock P."/>
            <person name="Jackson P.J."/>
            <person name="Keim P."/>
            <person name="Kewalramani A.R."/>
            <person name="Longmire J."/>
            <person name="Lucas S."/>
            <person name="Malfatti S."/>
            <person name="McMurry K."/>
            <person name="Meincke L.J."/>
            <person name="Misra M."/>
            <person name="Moseman B.L."/>
            <person name="Mundt M."/>
            <person name="Munk A.C."/>
            <person name="Okinaka R.T."/>
            <person name="Parson-Quintana B."/>
            <person name="Reilly L.P."/>
            <person name="Richardson P."/>
            <person name="Robinson D.L."/>
            <person name="Rubin E."/>
            <person name="Saunders E."/>
            <person name="Tapia R."/>
            <person name="Tesmer J.G."/>
            <person name="Thayer N."/>
            <person name="Thompson L.S."/>
            <person name="Tice H."/>
            <person name="Ticknor L.O."/>
            <person name="Wills P.L."/>
            <person name="Brettin T.S."/>
            <person name="Gilna P."/>
        </authorList>
    </citation>
    <scope>NUCLEOTIDE SEQUENCE [LARGE SCALE GENOMIC DNA]</scope>
    <source>
        <strain evidence="3 4">97-27</strain>
    </source>
</reference>
<dbReference type="EMBL" id="AE017355">
    <property type="protein sequence ID" value="AAT59682.1"/>
    <property type="molecule type" value="Genomic_DNA"/>
</dbReference>
<dbReference type="Gene3D" id="3.40.50.150">
    <property type="entry name" value="Vaccinia Virus protein VP39"/>
    <property type="match status" value="1"/>
</dbReference>
<dbReference type="Pfam" id="PF13649">
    <property type="entry name" value="Methyltransf_25"/>
    <property type="match status" value="1"/>
</dbReference>
<dbReference type="Gene3D" id="2.20.25.110">
    <property type="entry name" value="S-adenosyl-L-methionine-dependent methyltransferases"/>
    <property type="match status" value="1"/>
</dbReference>
<keyword evidence="1" id="KW-0808">Transferase</keyword>
<evidence type="ECO:0000256" key="1">
    <source>
        <dbReference type="ARBA" id="ARBA00022679"/>
    </source>
</evidence>
<dbReference type="GO" id="GO:0016740">
    <property type="term" value="F:transferase activity"/>
    <property type="evidence" value="ECO:0007669"/>
    <property type="project" value="UniProtKB-KW"/>
</dbReference>
<proteinExistence type="predicted"/>
<protein>
    <recommendedName>
        <fullName evidence="2">Methyltransferase domain-containing protein</fullName>
    </recommendedName>
</protein>
<evidence type="ECO:0000313" key="4">
    <source>
        <dbReference type="Proteomes" id="UP000001301"/>
    </source>
</evidence>
<dbReference type="InterPro" id="IPR041698">
    <property type="entry name" value="Methyltransf_25"/>
</dbReference>
<organism evidence="3 4">
    <name type="scientific">Bacillus thuringiensis subsp. konkukian (strain 97-27)</name>
    <dbReference type="NCBI Taxonomy" id="281309"/>
    <lineage>
        <taxon>Bacteria</taxon>
        <taxon>Bacillati</taxon>
        <taxon>Bacillota</taxon>
        <taxon>Bacilli</taxon>
        <taxon>Bacillales</taxon>
        <taxon>Bacillaceae</taxon>
        <taxon>Bacillus</taxon>
        <taxon>Bacillus cereus group</taxon>
    </lineage>
</organism>
<dbReference type="SUPFAM" id="SSF53335">
    <property type="entry name" value="S-adenosyl-L-methionine-dependent methyltransferases"/>
    <property type="match status" value="1"/>
</dbReference>
<gene>
    <name evidence="3" type="ordered locus">BT9727_1895</name>
</gene>
<dbReference type="CDD" id="cd02440">
    <property type="entry name" value="AdoMet_MTases"/>
    <property type="match status" value="1"/>
</dbReference>
<evidence type="ECO:0000259" key="2">
    <source>
        <dbReference type="Pfam" id="PF13649"/>
    </source>
</evidence>
<dbReference type="Proteomes" id="UP000001301">
    <property type="component" value="Chromosome"/>
</dbReference>
<sequence length="239" mass="27628">MHVSKKLIYSDYDIFASIYNKHWGHYAEHSYLLLEKLVLQYAPPHSHILDLCCGTGHLTKKLIDNHFVVTGIDGSAQMIEYARQNAPDAAFIVDDARYFNINEQFQYVISTGDSLNHILKLDELKSVFHNIYSVLHSEGTFVFDMNMEKGFLENWSASFHITADEYVCTIDSTYDDENKKAVMNFILFQHDIDNNWTRSDFSFEEACYSNEEIISSLESVGFKNIQSHGTNRAFFICQK</sequence>
<dbReference type="PANTHER" id="PTHR43861">
    <property type="entry name" value="TRANS-ACONITATE 2-METHYLTRANSFERASE-RELATED"/>
    <property type="match status" value="1"/>
</dbReference>
<evidence type="ECO:0000313" key="3">
    <source>
        <dbReference type="EMBL" id="AAT59682.1"/>
    </source>
</evidence>
<dbReference type="HOGENOM" id="CLU_069129_5_1_9"/>
<feature type="domain" description="Methyltransferase" evidence="2">
    <location>
        <begin position="48"/>
        <end position="139"/>
    </location>
</feature>
<dbReference type="PATRIC" id="fig|281309.8.peg.1993"/>
<dbReference type="KEGG" id="btk:BT9727_1895"/>
<dbReference type="AlphaFoldDB" id="Q6HJQ0"/>